<dbReference type="RefSeq" id="WP_034439655.1">
    <property type="nucleotide sequence ID" value="NZ_CAACYI010000001.1"/>
</dbReference>
<evidence type="ECO:0000259" key="15">
    <source>
        <dbReference type="Pfam" id="PF02603"/>
    </source>
</evidence>
<comment type="domain">
    <text evidence="14">The Walker A ATP-binding motif also binds Pi and PPi.</text>
</comment>
<keyword evidence="6 14" id="KW-0479">Metal-binding</keyword>
<feature type="region of interest" description="Important for the catalytic mechanism of dephosphorylation" evidence="14">
    <location>
        <begin position="265"/>
        <end position="270"/>
    </location>
</feature>
<gene>
    <name evidence="14 17" type="primary">hprK</name>
    <name evidence="17" type="ORF">NCTC13150_00777</name>
</gene>
<dbReference type="EC" id="2.7.11.-" evidence="14"/>
<evidence type="ECO:0000256" key="13">
    <source>
        <dbReference type="ARBA" id="ARBA00047657"/>
    </source>
</evidence>
<dbReference type="SUPFAM" id="SSF75138">
    <property type="entry name" value="HprK N-terminal domain-like"/>
    <property type="match status" value="1"/>
</dbReference>
<evidence type="ECO:0000256" key="14">
    <source>
        <dbReference type="HAMAP-Rule" id="MF_01249"/>
    </source>
</evidence>
<feature type="region of interest" description="Important for the catalytic mechanism of both phosphorylation and dephosphorylation" evidence="14">
    <location>
        <begin position="202"/>
        <end position="211"/>
    </location>
</feature>
<protein>
    <recommendedName>
        <fullName evidence="14">HPr kinase/phosphorylase</fullName>
        <shortName evidence="14">HPrK/P</shortName>
        <ecNumber evidence="14">2.7.11.-</ecNumber>
        <ecNumber evidence="14">2.7.4.-</ecNumber>
    </recommendedName>
    <alternativeName>
        <fullName evidence="14">HPr(Ser) kinase/phosphorylase</fullName>
    </alternativeName>
</protein>
<keyword evidence="9 14" id="KW-0067">ATP-binding</keyword>
<keyword evidence="11 14" id="KW-0511">Multifunctional enzyme</keyword>
<dbReference type="CDD" id="cd01918">
    <property type="entry name" value="HprK_C"/>
    <property type="match status" value="1"/>
</dbReference>
<evidence type="ECO:0000256" key="10">
    <source>
        <dbReference type="ARBA" id="ARBA00022842"/>
    </source>
</evidence>
<name>A0A8H2QXY7_9FIRM</name>
<evidence type="ECO:0000256" key="2">
    <source>
        <dbReference type="ARBA" id="ARBA00001946"/>
    </source>
</evidence>
<feature type="domain" description="HPr kinase/phosphorylase C-terminal" evidence="16">
    <location>
        <begin position="133"/>
        <end position="299"/>
    </location>
</feature>
<dbReference type="FunFam" id="3.40.50.300:FF:000174">
    <property type="entry name" value="HPr kinase/phosphorylase"/>
    <property type="match status" value="1"/>
</dbReference>
<dbReference type="NCBIfam" id="TIGR00679">
    <property type="entry name" value="hpr-ser"/>
    <property type="match status" value="1"/>
</dbReference>
<comment type="cofactor">
    <cofactor evidence="2 14">
        <name>Mg(2+)</name>
        <dbReference type="ChEBI" id="CHEBI:18420"/>
    </cofactor>
</comment>
<dbReference type="GO" id="GO:0005524">
    <property type="term" value="F:ATP binding"/>
    <property type="evidence" value="ECO:0007669"/>
    <property type="project" value="UniProtKB-UniRule"/>
</dbReference>
<feature type="binding site" evidence="14">
    <location>
        <position position="203"/>
    </location>
    <ligand>
        <name>Mg(2+)</name>
        <dbReference type="ChEBI" id="CHEBI:18420"/>
    </ligand>
</feature>
<dbReference type="InterPro" id="IPR003755">
    <property type="entry name" value="HPr(Ser)_kin/Pase"/>
</dbReference>
<feature type="active site" evidence="14">
    <location>
        <position position="161"/>
    </location>
</feature>
<keyword evidence="10 14" id="KW-0460">Magnesium</keyword>
<comment type="function">
    <text evidence="14">Catalyzes the ATP- as well as the pyrophosphate-dependent phosphorylation of a specific serine residue in HPr, a phosphocarrier protein of the phosphoenolpyruvate-dependent sugar phosphotransferase system (PTS). HprK/P also catalyzes the pyrophosphate-producing, inorganic phosphate-dependent dephosphorylation (phosphorolysis) of seryl-phosphorylated HPr (P-Ser-HPr). The two antagonistic activities of HprK/P are regulated by several intracellular metabolites, which change their concentration in response to the absence or presence of rapidly metabolisable carbon sources (glucose, fructose, etc.) in the growth medium. Therefore, by controlling the phosphorylation state of HPr, HPrK/P is a sensor enzyme that plays a major role in the regulation of carbon metabolism and sugar transport: it mediates carbon catabolite repression (CCR), and regulates PTS-catalyzed carbohydrate uptake and inducer exclusion.</text>
</comment>
<evidence type="ECO:0000313" key="18">
    <source>
        <dbReference type="Proteomes" id="UP000377798"/>
    </source>
</evidence>
<dbReference type="PANTHER" id="PTHR30305:SF1">
    <property type="entry name" value="HPR KINASE_PHOSPHORYLASE"/>
    <property type="match status" value="1"/>
</dbReference>
<comment type="catalytic activity">
    <reaction evidence="1 14">
        <text>[HPr protein]-L-serine + ATP = [HPr protein]-O-phospho-L-serine + ADP + H(+)</text>
        <dbReference type="Rhea" id="RHEA:46600"/>
        <dbReference type="Rhea" id="RHEA-COMP:11602"/>
        <dbReference type="Rhea" id="RHEA-COMP:11603"/>
        <dbReference type="ChEBI" id="CHEBI:15378"/>
        <dbReference type="ChEBI" id="CHEBI:29999"/>
        <dbReference type="ChEBI" id="CHEBI:30616"/>
        <dbReference type="ChEBI" id="CHEBI:83421"/>
        <dbReference type="ChEBI" id="CHEBI:456216"/>
    </reaction>
</comment>
<evidence type="ECO:0000256" key="9">
    <source>
        <dbReference type="ARBA" id="ARBA00022840"/>
    </source>
</evidence>
<dbReference type="EMBL" id="CAACYI010000001">
    <property type="protein sequence ID" value="VFB16259.1"/>
    <property type="molecule type" value="Genomic_DNA"/>
</dbReference>
<comment type="similarity">
    <text evidence="3 14">Belongs to the HPrK/P family.</text>
</comment>
<dbReference type="Gene3D" id="3.40.50.300">
    <property type="entry name" value="P-loop containing nucleotide triphosphate hydrolases"/>
    <property type="match status" value="1"/>
</dbReference>
<dbReference type="Proteomes" id="UP000377798">
    <property type="component" value="Unassembled WGS sequence"/>
</dbReference>
<dbReference type="Pfam" id="PF02603">
    <property type="entry name" value="Hpr_kinase_N"/>
    <property type="match status" value="1"/>
</dbReference>
<keyword evidence="18" id="KW-1185">Reference proteome</keyword>
<evidence type="ECO:0000256" key="4">
    <source>
        <dbReference type="ARBA" id="ARBA00022527"/>
    </source>
</evidence>
<dbReference type="Gene3D" id="3.40.1390.20">
    <property type="entry name" value="HprK N-terminal domain-like"/>
    <property type="match status" value="1"/>
</dbReference>
<reference evidence="17 18" key="1">
    <citation type="submission" date="2019-02" db="EMBL/GenBank/DDBJ databases">
        <authorList>
            <consortium name="Pathogen Informatics"/>
        </authorList>
    </citation>
    <scope>NUCLEOTIDE SEQUENCE [LARGE SCALE GENOMIC DNA]</scope>
    <source>
        <strain evidence="17 18">3012STDY7089603</strain>
    </source>
</reference>
<feature type="binding site" evidence="14">
    <location>
        <position position="162"/>
    </location>
    <ligand>
        <name>Mg(2+)</name>
        <dbReference type="ChEBI" id="CHEBI:18420"/>
    </ligand>
</feature>
<keyword evidence="7 14" id="KW-0547">Nucleotide-binding</keyword>
<evidence type="ECO:0000256" key="8">
    <source>
        <dbReference type="ARBA" id="ARBA00022777"/>
    </source>
</evidence>
<feature type="active site" evidence="14">
    <location>
        <position position="140"/>
    </location>
</feature>
<dbReference type="HAMAP" id="MF_01249">
    <property type="entry name" value="HPr_kinase"/>
    <property type="match status" value="1"/>
</dbReference>
<dbReference type="InterPro" id="IPR011104">
    <property type="entry name" value="Hpr_kin/Pase_C"/>
</dbReference>
<evidence type="ECO:0000256" key="5">
    <source>
        <dbReference type="ARBA" id="ARBA00022679"/>
    </source>
</evidence>
<keyword evidence="12 14" id="KW-0119">Carbohydrate metabolism</keyword>
<dbReference type="GO" id="GO:0000287">
    <property type="term" value="F:magnesium ion binding"/>
    <property type="evidence" value="ECO:0007669"/>
    <property type="project" value="UniProtKB-UniRule"/>
</dbReference>
<evidence type="ECO:0000256" key="11">
    <source>
        <dbReference type="ARBA" id="ARBA00023268"/>
    </source>
</evidence>
<evidence type="ECO:0000256" key="1">
    <source>
        <dbReference type="ARBA" id="ARBA00001120"/>
    </source>
</evidence>
<proteinExistence type="inferred from homology"/>
<evidence type="ECO:0000313" key="17">
    <source>
        <dbReference type="EMBL" id="VFB16259.1"/>
    </source>
</evidence>
<dbReference type="EC" id="2.7.4.-" evidence="14"/>
<dbReference type="GO" id="GO:0000155">
    <property type="term" value="F:phosphorelay sensor kinase activity"/>
    <property type="evidence" value="ECO:0007669"/>
    <property type="project" value="InterPro"/>
</dbReference>
<keyword evidence="8 14" id="KW-0418">Kinase</keyword>
<dbReference type="InterPro" id="IPR011126">
    <property type="entry name" value="Hpr_kin/Pase_Hpr_N"/>
</dbReference>
<comment type="catalytic activity">
    <reaction evidence="13 14">
        <text>[HPr protein]-O-phospho-L-serine + phosphate + H(+) = [HPr protein]-L-serine + diphosphate</text>
        <dbReference type="Rhea" id="RHEA:46604"/>
        <dbReference type="Rhea" id="RHEA-COMP:11602"/>
        <dbReference type="Rhea" id="RHEA-COMP:11603"/>
        <dbReference type="ChEBI" id="CHEBI:15378"/>
        <dbReference type="ChEBI" id="CHEBI:29999"/>
        <dbReference type="ChEBI" id="CHEBI:33019"/>
        <dbReference type="ChEBI" id="CHEBI:43474"/>
        <dbReference type="ChEBI" id="CHEBI:83421"/>
    </reaction>
</comment>
<evidence type="ECO:0000256" key="12">
    <source>
        <dbReference type="ARBA" id="ARBA00023277"/>
    </source>
</evidence>
<comment type="subunit">
    <text evidence="14">Homohexamer.</text>
</comment>
<dbReference type="InterPro" id="IPR027417">
    <property type="entry name" value="P-loop_NTPase"/>
</dbReference>
<dbReference type="SUPFAM" id="SSF53795">
    <property type="entry name" value="PEP carboxykinase-like"/>
    <property type="match status" value="1"/>
</dbReference>
<sequence>MNGSFSLKQLIDDMGFEVVYLAKDYEEVEIESNELNRPGLQLFGYFRKYVSERIQIIGGAEWQFCNDLTHEKRCQVLEPIFASHIPVMIFSRGNAVFKEAVDLAKKYDRTILTTKATTSRLVNQLINYTDVLLAPSMRVHGILMDIYGVGVLLTGPSGVGKSETALDLLVNGHKLISDDSVIIRRLDEQLHGTSPKVTQHFMEIRGVGIIDVQRIFGVGCVMEEKEIDLIVHLEPWNENISYDRLGEKSQYGQYLGIEVPMMTIPVKSGRNTSMVIEVATKNFKLKDLGYNAAVALNDRVMNEISRRKKNS</sequence>
<comment type="caution">
    <text evidence="17">The sequence shown here is derived from an EMBL/GenBank/DDBJ whole genome shotgun (WGS) entry which is preliminary data.</text>
</comment>
<dbReference type="InterPro" id="IPR028979">
    <property type="entry name" value="Ser_kin/Pase_Hpr-like_N_sf"/>
</dbReference>
<feature type="active site" evidence="14">
    <location>
        <position position="244"/>
    </location>
</feature>
<evidence type="ECO:0000256" key="6">
    <source>
        <dbReference type="ARBA" id="ARBA00022723"/>
    </source>
</evidence>
<keyword evidence="4 14" id="KW-0723">Serine/threonine-protein kinase</keyword>
<evidence type="ECO:0000256" key="7">
    <source>
        <dbReference type="ARBA" id="ARBA00022741"/>
    </source>
</evidence>
<dbReference type="Pfam" id="PF07475">
    <property type="entry name" value="Hpr_kinase_C"/>
    <property type="match status" value="1"/>
</dbReference>
<evidence type="ECO:0000256" key="3">
    <source>
        <dbReference type="ARBA" id="ARBA00006883"/>
    </source>
</evidence>
<dbReference type="GO" id="GO:0004674">
    <property type="term" value="F:protein serine/threonine kinase activity"/>
    <property type="evidence" value="ECO:0007669"/>
    <property type="project" value="UniProtKB-KW"/>
</dbReference>
<accession>A0A8H2QXY7</accession>
<organism evidence="17 18">
    <name type="scientific">Urinicoccus massiliensis</name>
    <dbReference type="NCBI Taxonomy" id="1723382"/>
    <lineage>
        <taxon>Bacteria</taxon>
        <taxon>Bacillati</taxon>
        <taxon>Bacillota</taxon>
        <taxon>Tissierellia</taxon>
        <taxon>Tissierellales</taxon>
        <taxon>Peptoniphilaceae</taxon>
        <taxon>Urinicoccus</taxon>
    </lineage>
</organism>
<dbReference type="GO" id="GO:0004712">
    <property type="term" value="F:protein serine/threonine/tyrosine kinase activity"/>
    <property type="evidence" value="ECO:0007669"/>
    <property type="project" value="UniProtKB-UniRule"/>
</dbReference>
<dbReference type="AlphaFoldDB" id="A0A8H2QXY7"/>
<evidence type="ECO:0000259" key="16">
    <source>
        <dbReference type="Pfam" id="PF07475"/>
    </source>
</evidence>
<feature type="active site" description="Proton acceptor; for phosphorylation activity. Proton donor; for dephosphorylation activity" evidence="14">
    <location>
        <position position="179"/>
    </location>
</feature>
<comment type="miscellaneous">
    <text evidence="14">Both phosphorylation and phosphorolysis are carried out by the same active site and suggest a common mechanism for both reactions.</text>
</comment>
<feature type="binding site" evidence="14">
    <location>
        <begin position="155"/>
        <end position="162"/>
    </location>
    <ligand>
        <name>ATP</name>
        <dbReference type="ChEBI" id="CHEBI:30616"/>
    </ligand>
</feature>
<dbReference type="GO" id="GO:0006109">
    <property type="term" value="P:regulation of carbohydrate metabolic process"/>
    <property type="evidence" value="ECO:0007669"/>
    <property type="project" value="UniProtKB-UniRule"/>
</dbReference>
<keyword evidence="5 14" id="KW-0808">Transferase</keyword>
<feature type="domain" description="HPr(Ser) kinase/phosphorylase N-terminal" evidence="15">
    <location>
        <begin position="6"/>
        <end position="128"/>
    </location>
</feature>
<dbReference type="PANTHER" id="PTHR30305">
    <property type="entry name" value="PROTEIN YJDM-RELATED"/>
    <property type="match status" value="1"/>
</dbReference>